<evidence type="ECO:0000313" key="2">
    <source>
        <dbReference type="Proteomes" id="UP000231134"/>
    </source>
</evidence>
<keyword evidence="2" id="KW-1185">Reference proteome</keyword>
<accession>A0A2M9A9Q9</accession>
<gene>
    <name evidence="1" type="ORF">BGX16_2495</name>
</gene>
<dbReference type="EMBL" id="PGEX01000001">
    <property type="protein sequence ID" value="PJJ42466.1"/>
    <property type="molecule type" value="Genomic_DNA"/>
</dbReference>
<proteinExistence type="predicted"/>
<evidence type="ECO:0000313" key="1">
    <source>
        <dbReference type="EMBL" id="PJJ42466.1"/>
    </source>
</evidence>
<dbReference type="Proteomes" id="UP000231134">
    <property type="component" value="Unassembled WGS sequence"/>
</dbReference>
<protein>
    <submittedName>
        <fullName evidence="1">Uncharacterized protein</fullName>
    </submittedName>
</protein>
<name>A0A2M9A9Q9_9BACT</name>
<reference evidence="1 2" key="1">
    <citation type="submission" date="2017-11" db="EMBL/GenBank/DDBJ databases">
        <title>Animal gut microbial communities from fecal samples from Wisconsin, USA.</title>
        <authorList>
            <person name="Neumann A."/>
        </authorList>
    </citation>
    <scope>NUCLEOTIDE SEQUENCE [LARGE SCALE GENOMIC DNA]</scope>
    <source>
        <strain evidence="1 2">UWS3</strain>
    </source>
</reference>
<dbReference type="OrthoDB" id="9805104at2"/>
<sequence>MNKILCLVVCLTAFLFAEEKLPIYKTDDPSSKIIGYLTVSDEVEELTIPPKKKKVVKYVKQRNSKKKKRVVKYEELPPGPPPEYIPVKTRFAKKGYVRRADLARMKERATDLSGIYSSPTGSVILSKSPNSPGRFNIVIQNGHGRFRAAISMGNVQAMNQFGHTRFNYAEPGCVVDVDLFERKVRVAQKGCEEYNSPQNKLEGAYNDYKEYRHRAEVFNDPEFFMTFRKYVWCPEGPSSCEKIRDEDGCDVQIIWSKDSRGMIERHCGEHVHKYRPMESMIPHKQDFYKGEKPIMVKAKRTDMANEWMIWSYYPEAKRFKMVRYGMRPDAAYTEIYEP</sequence>
<dbReference type="AlphaFoldDB" id="A0A2M9A9Q9"/>
<comment type="caution">
    <text evidence="1">The sequence shown here is derived from an EMBL/GenBank/DDBJ whole genome shotgun (WGS) entry which is preliminary data.</text>
</comment>
<organism evidence="1 2">
    <name type="scientific">Hallerella succinigenes</name>
    <dbReference type="NCBI Taxonomy" id="1896222"/>
    <lineage>
        <taxon>Bacteria</taxon>
        <taxon>Pseudomonadati</taxon>
        <taxon>Fibrobacterota</taxon>
        <taxon>Fibrobacteria</taxon>
        <taxon>Fibrobacterales</taxon>
        <taxon>Fibrobacteraceae</taxon>
        <taxon>Hallerella</taxon>
    </lineage>
</organism>